<protein>
    <submittedName>
        <fullName evidence="2">Uncharacterized protein</fullName>
    </submittedName>
</protein>
<comment type="caution">
    <text evidence="2">The sequence shown here is derived from an EMBL/GenBank/DDBJ whole genome shotgun (WGS) entry which is preliminary data.</text>
</comment>
<feature type="compositionally biased region" description="Basic and acidic residues" evidence="1">
    <location>
        <begin position="52"/>
        <end position="61"/>
    </location>
</feature>
<feature type="region of interest" description="Disordered" evidence="1">
    <location>
        <begin position="1"/>
        <end position="24"/>
    </location>
</feature>
<keyword evidence="3" id="KW-1185">Reference proteome</keyword>
<organism evidence="2 3">
    <name type="scientific">Zhihengliuella alba</name>
    <dbReference type="NCBI Taxonomy" id="547018"/>
    <lineage>
        <taxon>Bacteria</taxon>
        <taxon>Bacillati</taxon>
        <taxon>Actinomycetota</taxon>
        <taxon>Actinomycetes</taxon>
        <taxon>Micrococcales</taxon>
        <taxon>Micrococcaceae</taxon>
        <taxon>Zhihengliuella</taxon>
    </lineage>
</organism>
<gene>
    <name evidence="2" type="ORF">GCM10022377_00620</name>
</gene>
<name>A0ABP7CK38_9MICC</name>
<dbReference type="Proteomes" id="UP001501536">
    <property type="component" value="Unassembled WGS sequence"/>
</dbReference>
<feature type="region of interest" description="Disordered" evidence="1">
    <location>
        <begin position="39"/>
        <end position="72"/>
    </location>
</feature>
<evidence type="ECO:0000313" key="2">
    <source>
        <dbReference type="EMBL" id="GAA3692178.1"/>
    </source>
</evidence>
<evidence type="ECO:0000313" key="3">
    <source>
        <dbReference type="Proteomes" id="UP001501536"/>
    </source>
</evidence>
<evidence type="ECO:0000256" key="1">
    <source>
        <dbReference type="SAM" id="MobiDB-lite"/>
    </source>
</evidence>
<reference evidence="3" key="1">
    <citation type="journal article" date="2019" name="Int. J. Syst. Evol. Microbiol.">
        <title>The Global Catalogue of Microorganisms (GCM) 10K type strain sequencing project: providing services to taxonomists for standard genome sequencing and annotation.</title>
        <authorList>
            <consortium name="The Broad Institute Genomics Platform"/>
            <consortium name="The Broad Institute Genome Sequencing Center for Infectious Disease"/>
            <person name="Wu L."/>
            <person name="Ma J."/>
        </authorList>
    </citation>
    <scope>NUCLEOTIDE SEQUENCE [LARGE SCALE GENOMIC DNA]</scope>
    <source>
        <strain evidence="3">JCM 16961</strain>
    </source>
</reference>
<dbReference type="EMBL" id="BAABCJ010000001">
    <property type="protein sequence ID" value="GAA3692178.1"/>
    <property type="molecule type" value="Genomic_DNA"/>
</dbReference>
<proteinExistence type="predicted"/>
<sequence length="72" mass="7957">MLEQVDAVRRIEDHARPHEPPGEALIAGQARRLAHVTEANPARVPEQARCPDQARRSDQTRRLGQALCVSGP</sequence>
<accession>A0ABP7CK38</accession>
<feature type="compositionally biased region" description="Basic and acidic residues" evidence="1">
    <location>
        <begin position="1"/>
        <end position="21"/>
    </location>
</feature>